<gene>
    <name evidence="14" type="ORF">EJ08DRAFT_685099</name>
</gene>
<dbReference type="AlphaFoldDB" id="A0A9P4P129"/>
<evidence type="ECO:0000259" key="13">
    <source>
        <dbReference type="Pfam" id="PF08407"/>
    </source>
</evidence>
<dbReference type="EMBL" id="MU007011">
    <property type="protein sequence ID" value="KAF2436255.1"/>
    <property type="molecule type" value="Genomic_DNA"/>
</dbReference>
<feature type="region of interest" description="Disordered" evidence="12">
    <location>
        <begin position="59"/>
        <end position="78"/>
    </location>
</feature>
<dbReference type="OrthoDB" id="26569at2759"/>
<evidence type="ECO:0000256" key="6">
    <source>
        <dbReference type="ARBA" id="ARBA00022692"/>
    </source>
</evidence>
<protein>
    <recommendedName>
        <fullName evidence="2 11">Chitin synthase</fullName>
        <ecNumber evidence="2 11">2.4.1.16</ecNumber>
    </recommendedName>
</protein>
<accession>A0A9P4P129</accession>
<sequence length="832" mass="94049">MSNSSNALPQAEEPLLAPPIPTHNGSNYSLSSATSARSTSGGRPQSSYALYETFQNNNSADATEDWRQRQQPGGWPKRGVTRRIKLTQGAVLSADYPVPSAIQNAIQAKYRSNLESGSEEFTHLRCKYTAVTCDPNDYTLKNGYNLRPAMYNRHTELMVAVTYVCEDKIMLGRTLHSIAQNVRDIKIVVCYLIDGIDPCDKGVLDILTTIGLYQDGIMEKVVDGRDFFEYTTQLSVTPNQQLIRPLGDSPTTLVPLQTMLCLKQHNRGKINSHHWLFTAFGRILNPEVCVVLDVGTKLGFNSLIRTWEGFYNDKNLGGACGEIKPMLGKGWKKLLNPLVAAQVFEYKIRSGLDKQMESAFGYLTVLPGAFSAYRFRAIMGRPLEQYFQGDPALAKILGKKGIEGMNIFIKNLYTAEDRILCWELVSKAGSKWHSRIINSAKGETDVPEHVIDFIHQRRRWLNGALASTLYSLMHFYRMMLSAHNPVRKFFFFIQMIYNTVSLILAWFNLAAFLLTIFIVTDISSSPPADSSLKPWPFGSATPIFNSILPAIYIVTVAYQFIIALGTRPQGQVPTYITSFTIFAITQLYFAMNVIYLMKVVITDKLRTANGNNYNYITTFYSDIGNLTIWVTCGAVFGTYYTAAVVNLDFWHMFVAYPQYLFVASSYTNIINVFAFSNAHDVSWATKRGIPKAKSAASTLQSAKIGREDPNHLEVEEVNLDQRDINSQFEATVKRALSPAVPQPRGKEKTLKDEYKDFRTKLIGVYIFSNVFLCVIVMNESFDALKFLGDSRQHKIWYFRIWMWATSACFGLRFLGLLVNRFLAFFARLTNRR</sequence>
<keyword evidence="6 11" id="KW-0812">Transmembrane</keyword>
<feature type="transmembrane region" description="Helical" evidence="11">
    <location>
        <begin position="800"/>
        <end position="822"/>
    </location>
</feature>
<dbReference type="PANTHER" id="PTHR22914">
    <property type="entry name" value="CHITIN SYNTHASE"/>
    <property type="match status" value="1"/>
</dbReference>
<keyword evidence="8 11" id="KW-0472">Membrane</keyword>
<evidence type="ECO:0000313" key="14">
    <source>
        <dbReference type="EMBL" id="KAF2436255.1"/>
    </source>
</evidence>
<dbReference type="PANTHER" id="PTHR22914:SF11">
    <property type="entry name" value="CHITIN SYNTHASE B"/>
    <property type="match status" value="1"/>
</dbReference>
<evidence type="ECO:0000256" key="10">
    <source>
        <dbReference type="ARBA" id="ARBA00038055"/>
    </source>
</evidence>
<evidence type="ECO:0000256" key="9">
    <source>
        <dbReference type="ARBA" id="ARBA00023316"/>
    </source>
</evidence>
<feature type="compositionally biased region" description="Low complexity" evidence="12">
    <location>
        <begin position="31"/>
        <end position="43"/>
    </location>
</feature>
<evidence type="ECO:0000256" key="7">
    <source>
        <dbReference type="ARBA" id="ARBA00022989"/>
    </source>
</evidence>
<dbReference type="Pfam" id="PF08407">
    <property type="entry name" value="Chitin_synth_1N"/>
    <property type="match status" value="1"/>
</dbReference>
<feature type="transmembrane region" description="Helical" evidence="11">
    <location>
        <begin position="539"/>
        <end position="564"/>
    </location>
</feature>
<dbReference type="GO" id="GO:0005886">
    <property type="term" value="C:plasma membrane"/>
    <property type="evidence" value="ECO:0007669"/>
    <property type="project" value="UniProtKB-SubCell"/>
</dbReference>
<feature type="region of interest" description="Disordered" evidence="12">
    <location>
        <begin position="1"/>
        <end position="46"/>
    </location>
</feature>
<evidence type="ECO:0000256" key="3">
    <source>
        <dbReference type="ARBA" id="ARBA00022475"/>
    </source>
</evidence>
<evidence type="ECO:0000256" key="5">
    <source>
        <dbReference type="ARBA" id="ARBA00022679"/>
    </source>
</evidence>
<keyword evidence="7 11" id="KW-1133">Transmembrane helix</keyword>
<comment type="subcellular location">
    <subcellularLocation>
        <location evidence="1 11">Cell membrane</location>
        <topology evidence="1 11">Multi-pass membrane protein</topology>
    </subcellularLocation>
</comment>
<evidence type="ECO:0000256" key="12">
    <source>
        <dbReference type="SAM" id="MobiDB-lite"/>
    </source>
</evidence>
<feature type="domain" description="Chitin synthase N-terminal" evidence="13">
    <location>
        <begin position="81"/>
        <end position="156"/>
    </location>
</feature>
<feature type="transmembrane region" description="Helical" evidence="11">
    <location>
        <begin position="626"/>
        <end position="647"/>
    </location>
</feature>
<evidence type="ECO:0000256" key="1">
    <source>
        <dbReference type="ARBA" id="ARBA00004651"/>
    </source>
</evidence>
<dbReference type="InterPro" id="IPR029044">
    <property type="entry name" value="Nucleotide-diphossugar_trans"/>
</dbReference>
<feature type="transmembrane region" description="Helical" evidence="11">
    <location>
        <begin position="761"/>
        <end position="780"/>
    </location>
</feature>
<dbReference type="GO" id="GO:0071555">
    <property type="term" value="P:cell wall organization"/>
    <property type="evidence" value="ECO:0007669"/>
    <property type="project" value="UniProtKB-KW"/>
</dbReference>
<organism evidence="14 15">
    <name type="scientific">Tothia fuscella</name>
    <dbReference type="NCBI Taxonomy" id="1048955"/>
    <lineage>
        <taxon>Eukaryota</taxon>
        <taxon>Fungi</taxon>
        <taxon>Dikarya</taxon>
        <taxon>Ascomycota</taxon>
        <taxon>Pezizomycotina</taxon>
        <taxon>Dothideomycetes</taxon>
        <taxon>Pleosporomycetidae</taxon>
        <taxon>Venturiales</taxon>
        <taxon>Cylindrosympodiaceae</taxon>
        <taxon>Tothia</taxon>
    </lineage>
</organism>
<feature type="transmembrane region" description="Helical" evidence="11">
    <location>
        <begin position="576"/>
        <end position="597"/>
    </location>
</feature>
<proteinExistence type="inferred from homology"/>
<dbReference type="InterPro" id="IPR013616">
    <property type="entry name" value="Chitin_synth_N"/>
</dbReference>
<keyword evidence="9 11" id="KW-0961">Cell wall biogenesis/degradation</keyword>
<comment type="catalytic activity">
    <reaction evidence="11">
        <text>[(1-&gt;4)-N-acetyl-beta-D-glucosaminyl](n) + UDP-N-acetyl-alpha-D-glucosamine = [(1-&gt;4)-N-acetyl-beta-D-glucosaminyl](n+1) + UDP + H(+)</text>
        <dbReference type="Rhea" id="RHEA:16637"/>
        <dbReference type="Rhea" id="RHEA-COMP:9593"/>
        <dbReference type="Rhea" id="RHEA-COMP:9595"/>
        <dbReference type="ChEBI" id="CHEBI:15378"/>
        <dbReference type="ChEBI" id="CHEBI:17029"/>
        <dbReference type="ChEBI" id="CHEBI:57705"/>
        <dbReference type="ChEBI" id="CHEBI:58223"/>
        <dbReference type="EC" id="2.4.1.16"/>
    </reaction>
</comment>
<feature type="transmembrane region" description="Helical" evidence="11">
    <location>
        <begin position="489"/>
        <end position="519"/>
    </location>
</feature>
<comment type="similarity">
    <text evidence="10">Belongs to the chitin synthase family. Class III subfamily.</text>
</comment>
<dbReference type="Proteomes" id="UP000800235">
    <property type="component" value="Unassembled WGS sequence"/>
</dbReference>
<comment type="function">
    <text evidence="11">Polymerizes chitin, a structural polymer of the cell wall and septum, by transferring the sugar moiety of UDP-GlcNAc to the non-reducing end of the growing chitin polymer.</text>
</comment>
<dbReference type="GO" id="GO:0004100">
    <property type="term" value="F:chitin synthase activity"/>
    <property type="evidence" value="ECO:0007669"/>
    <property type="project" value="UniProtKB-UniRule"/>
</dbReference>
<name>A0A9P4P129_9PEZI</name>
<comment type="caution">
    <text evidence="14">The sequence shown here is derived from an EMBL/GenBank/DDBJ whole genome shotgun (WGS) entry which is preliminary data.</text>
</comment>
<dbReference type="GO" id="GO:0006031">
    <property type="term" value="P:chitin biosynthetic process"/>
    <property type="evidence" value="ECO:0007669"/>
    <property type="project" value="UniProtKB-UniRule"/>
</dbReference>
<evidence type="ECO:0000313" key="15">
    <source>
        <dbReference type="Proteomes" id="UP000800235"/>
    </source>
</evidence>
<evidence type="ECO:0000256" key="11">
    <source>
        <dbReference type="RuleBase" id="RU366040"/>
    </source>
</evidence>
<keyword evidence="3 11" id="KW-1003">Cell membrane</keyword>
<keyword evidence="4 11" id="KW-0328">Glycosyltransferase</keyword>
<reference evidence="14" key="1">
    <citation type="journal article" date="2020" name="Stud. Mycol.">
        <title>101 Dothideomycetes genomes: a test case for predicting lifestyles and emergence of pathogens.</title>
        <authorList>
            <person name="Haridas S."/>
            <person name="Albert R."/>
            <person name="Binder M."/>
            <person name="Bloem J."/>
            <person name="Labutti K."/>
            <person name="Salamov A."/>
            <person name="Andreopoulos B."/>
            <person name="Baker S."/>
            <person name="Barry K."/>
            <person name="Bills G."/>
            <person name="Bluhm B."/>
            <person name="Cannon C."/>
            <person name="Castanera R."/>
            <person name="Culley D."/>
            <person name="Daum C."/>
            <person name="Ezra D."/>
            <person name="Gonzalez J."/>
            <person name="Henrissat B."/>
            <person name="Kuo A."/>
            <person name="Liang C."/>
            <person name="Lipzen A."/>
            <person name="Lutzoni F."/>
            <person name="Magnuson J."/>
            <person name="Mondo S."/>
            <person name="Nolan M."/>
            <person name="Ohm R."/>
            <person name="Pangilinan J."/>
            <person name="Park H.-J."/>
            <person name="Ramirez L."/>
            <person name="Alfaro M."/>
            <person name="Sun H."/>
            <person name="Tritt A."/>
            <person name="Yoshinaga Y."/>
            <person name="Zwiers L.-H."/>
            <person name="Turgeon B."/>
            <person name="Goodwin S."/>
            <person name="Spatafora J."/>
            <person name="Crous P."/>
            <person name="Grigoriev I."/>
        </authorList>
    </citation>
    <scope>NUCLEOTIDE SEQUENCE</scope>
    <source>
        <strain evidence="14">CBS 130266</strain>
    </source>
</reference>
<keyword evidence="5 11" id="KW-0808">Transferase</keyword>
<dbReference type="GO" id="GO:0030428">
    <property type="term" value="C:cell septum"/>
    <property type="evidence" value="ECO:0007669"/>
    <property type="project" value="TreeGrafter"/>
</dbReference>
<dbReference type="Pfam" id="PF01644">
    <property type="entry name" value="Chitin_synth_1"/>
    <property type="match status" value="1"/>
</dbReference>
<keyword evidence="15" id="KW-1185">Reference proteome</keyword>
<dbReference type="EC" id="2.4.1.16" evidence="2 11"/>
<evidence type="ECO:0000256" key="8">
    <source>
        <dbReference type="ARBA" id="ARBA00023136"/>
    </source>
</evidence>
<evidence type="ECO:0000256" key="2">
    <source>
        <dbReference type="ARBA" id="ARBA00012543"/>
    </source>
</evidence>
<evidence type="ECO:0000256" key="4">
    <source>
        <dbReference type="ARBA" id="ARBA00022676"/>
    </source>
</evidence>
<dbReference type="SUPFAM" id="SSF53448">
    <property type="entry name" value="Nucleotide-diphospho-sugar transferases"/>
    <property type="match status" value="1"/>
</dbReference>
<dbReference type="InterPro" id="IPR004835">
    <property type="entry name" value="Chitin_synth"/>
</dbReference>